<dbReference type="GO" id="GO:0043457">
    <property type="term" value="P:regulation of cellular respiration"/>
    <property type="evidence" value="ECO:0007669"/>
    <property type="project" value="InterPro"/>
</dbReference>
<organism evidence="2 3">
    <name type="scientific">Aristolochia fimbriata</name>
    <name type="common">White veined hardy Dutchman's pipe vine</name>
    <dbReference type="NCBI Taxonomy" id="158543"/>
    <lineage>
        <taxon>Eukaryota</taxon>
        <taxon>Viridiplantae</taxon>
        <taxon>Streptophyta</taxon>
        <taxon>Embryophyta</taxon>
        <taxon>Tracheophyta</taxon>
        <taxon>Spermatophyta</taxon>
        <taxon>Magnoliopsida</taxon>
        <taxon>Magnoliidae</taxon>
        <taxon>Piperales</taxon>
        <taxon>Aristolochiaceae</taxon>
        <taxon>Aristolochia</taxon>
    </lineage>
</organism>
<keyword evidence="3" id="KW-1185">Reference proteome</keyword>
<dbReference type="Proteomes" id="UP000825729">
    <property type="component" value="Unassembled WGS sequence"/>
</dbReference>
<name>A0AAV7DU70_ARIFI</name>
<feature type="region of interest" description="Disordered" evidence="1">
    <location>
        <begin position="425"/>
        <end position="451"/>
    </location>
</feature>
<dbReference type="InterPro" id="IPR044792">
    <property type="entry name" value="TAR1"/>
</dbReference>
<dbReference type="PANTHER" id="PTHR47188:SF1">
    <property type="entry name" value="PROTEIN TAR1"/>
    <property type="match status" value="1"/>
</dbReference>
<evidence type="ECO:0000256" key="1">
    <source>
        <dbReference type="SAM" id="MobiDB-lite"/>
    </source>
</evidence>
<evidence type="ECO:0000313" key="3">
    <source>
        <dbReference type="Proteomes" id="UP000825729"/>
    </source>
</evidence>
<feature type="region of interest" description="Disordered" evidence="1">
    <location>
        <begin position="702"/>
        <end position="761"/>
    </location>
</feature>
<feature type="compositionally biased region" description="Basic and acidic residues" evidence="1">
    <location>
        <begin position="1042"/>
        <end position="1055"/>
    </location>
</feature>
<evidence type="ECO:0000313" key="2">
    <source>
        <dbReference type="EMBL" id="KAG9438837.1"/>
    </source>
</evidence>
<feature type="compositionally biased region" description="Low complexity" evidence="1">
    <location>
        <begin position="427"/>
        <end position="443"/>
    </location>
</feature>
<proteinExistence type="predicted"/>
<reference evidence="2 3" key="1">
    <citation type="submission" date="2021-07" db="EMBL/GenBank/DDBJ databases">
        <title>The Aristolochia fimbriata genome: insights into angiosperm evolution, floral development and chemical biosynthesis.</title>
        <authorList>
            <person name="Jiao Y."/>
        </authorList>
    </citation>
    <scope>NUCLEOTIDE SEQUENCE [LARGE SCALE GENOMIC DNA]</scope>
    <source>
        <strain evidence="2">IBCAS-2021</strain>
        <tissue evidence="2">Leaf</tissue>
    </source>
</reference>
<feature type="region of interest" description="Disordered" evidence="1">
    <location>
        <begin position="508"/>
        <end position="585"/>
    </location>
</feature>
<feature type="compositionally biased region" description="Low complexity" evidence="1">
    <location>
        <begin position="1000"/>
        <end position="1009"/>
    </location>
</feature>
<accession>A0AAV7DU70</accession>
<feature type="compositionally biased region" description="Basic and acidic residues" evidence="1">
    <location>
        <begin position="15"/>
        <end position="25"/>
    </location>
</feature>
<feature type="region of interest" description="Disordered" evidence="1">
    <location>
        <begin position="923"/>
        <end position="1055"/>
    </location>
</feature>
<comment type="caution">
    <text evidence="2">The sequence shown here is derived from an EMBL/GenBank/DDBJ whole genome shotgun (WGS) entry which is preliminary data.</text>
</comment>
<feature type="region of interest" description="Disordered" evidence="1">
    <location>
        <begin position="106"/>
        <end position="149"/>
    </location>
</feature>
<dbReference type="EMBL" id="JAINDJ010000010">
    <property type="protein sequence ID" value="KAG9438837.1"/>
    <property type="molecule type" value="Genomic_DNA"/>
</dbReference>
<sequence>MCRPKTPRQCLPPDRLARRTTEQKEGQCPPPTNGINGEAFGYLKRVIVTPAVYQRLVEFLHFDIQSRRAEITLREHPRGPSQCFVLIKRSGFPLSVPVLSRLFGAGEGPQRGVPDPSPARRGDQLSPGGERFEQSTDSPAGWGLGPRAQPSSQSFFPKFWIHFADFPCLHCVGGTFGPPVFKGARAAGHHRRRRCSSSRWTLPPAEPFQGGQAVKQKDNSSEAPPGVSGLPNVAVNRRPICTGGAPPGLSRPRFCGNRQPSLDRGLAVARRRVFAPIPKSGERFAASVSLRASTSFLGRPRSGIVHHLWVPTGMLTLEPFSEDLGGSAVQPARDPANQLPCALRVWWPAGFAHMSDSLVRVSRRVEWGTQLARRQSARRCHENASVVVARHPPRSARRRIRGGIIRRAWPWAGIYRPIWAAFPNNPTSPTSASRSRRGPGTTGLSPSLAPIPWDLRPVRREGRLLRTTIERRKPLDSHLGLFRLSSPVTRGILRVFPPDLGCQSEQGLRSAGGNCRRGGPLEPGPRTDLSPRGGGGREPPLSSCEVPLGQSVFSQPAPGGRATNLLRPGDPPARQRWGSRARGGENCVGRGLEQVTVFVGRVDHVGPPRASSLNSTDRARVVVRCVRVPDRRGRAGAETRRRPVSETLARRDRRAFTHPAAPVAQRGIVCSFVKQVALRLVESTMILPRGSVDFSIALSAANRQRRPRSNTSRTIQSVGSGGRTEAATRPVKARAHRPVEGASRTCAHPRRTDRPTQGPTSELFNCNNLNIAIGAGITAAAGTGLALNGSSLKGFRLYSFQLPDSRAGIVIYCHYLPCRDWVISWPAAFLGCGSRFSGSLSESNPNSPSPVNTMDQPGSILSRRGASTSTAPDRESPSTPGGGHRRSSKKLKRSDFVCESTKSIGTAAFTWVHEHFRRPAFEHTSVRLSGGKNSGAPIAPARTPPRPGSGGGFQRDYTSKHQGNASDPTRPHGEVRLMKGRQARTTAAAHLAESTTQRVCPTCTTSPQRPSRPPPDARPVHGETNKGAIKRPPEQVKIGRGGTERSRERERSKNFELGKRVADPTWAFPCLREELKAIAHERGANGLCTALTLRGKPLPEALGGNKPLPRP</sequence>
<feature type="region of interest" description="Disordered" evidence="1">
    <location>
        <begin position="200"/>
        <end position="232"/>
    </location>
</feature>
<gene>
    <name evidence="2" type="ORF">H6P81_021242</name>
</gene>
<feature type="compositionally biased region" description="Low complexity" evidence="1">
    <location>
        <begin position="840"/>
        <end position="852"/>
    </location>
</feature>
<feature type="region of interest" description="Disordered" evidence="1">
    <location>
        <begin position="840"/>
        <end position="895"/>
    </location>
</feature>
<protein>
    <submittedName>
        <fullName evidence="2">Uncharacterized protein</fullName>
    </submittedName>
</protein>
<feature type="region of interest" description="Disordered" evidence="1">
    <location>
        <begin position="1"/>
        <end position="35"/>
    </location>
</feature>
<feature type="compositionally biased region" description="Polar residues" evidence="1">
    <location>
        <begin position="709"/>
        <end position="718"/>
    </location>
</feature>
<dbReference type="PANTHER" id="PTHR47188">
    <property type="entry name" value="PROTEIN TAR1"/>
    <property type="match status" value="1"/>
</dbReference>
<dbReference type="AlphaFoldDB" id="A0AAV7DU70"/>
<feature type="compositionally biased region" description="Basic residues" evidence="1">
    <location>
        <begin position="883"/>
        <end position="892"/>
    </location>
</feature>